<evidence type="ECO:0000256" key="4">
    <source>
        <dbReference type="ARBA" id="ARBA00022759"/>
    </source>
</evidence>
<dbReference type="Proteomes" id="UP000321947">
    <property type="component" value="Unassembled WGS sequence"/>
</dbReference>
<keyword evidence="3" id="KW-0540">Nuclease</keyword>
<evidence type="ECO:0000256" key="3">
    <source>
        <dbReference type="ARBA" id="ARBA00022722"/>
    </source>
</evidence>
<feature type="domain" description="Reverse transcriptase RNase H-like" evidence="7">
    <location>
        <begin position="25"/>
        <end position="115"/>
    </location>
</feature>
<evidence type="ECO:0000256" key="6">
    <source>
        <dbReference type="ARBA" id="ARBA00022918"/>
    </source>
</evidence>
<evidence type="ECO:0000313" key="9">
    <source>
        <dbReference type="EMBL" id="TYK26691.1"/>
    </source>
</evidence>
<evidence type="ECO:0000313" key="10">
    <source>
        <dbReference type="Proteomes" id="UP000321393"/>
    </source>
</evidence>
<name>A0A5A7V8R9_CUCMM</name>
<organism evidence="8 10">
    <name type="scientific">Cucumis melo var. makuwa</name>
    <name type="common">Oriental melon</name>
    <dbReference type="NCBI Taxonomy" id="1194695"/>
    <lineage>
        <taxon>Eukaryota</taxon>
        <taxon>Viridiplantae</taxon>
        <taxon>Streptophyta</taxon>
        <taxon>Embryophyta</taxon>
        <taxon>Tracheophyta</taxon>
        <taxon>Spermatophyta</taxon>
        <taxon>Magnoliopsida</taxon>
        <taxon>eudicotyledons</taxon>
        <taxon>Gunneridae</taxon>
        <taxon>Pentapetalae</taxon>
        <taxon>rosids</taxon>
        <taxon>fabids</taxon>
        <taxon>Cucurbitales</taxon>
        <taxon>Cucurbitaceae</taxon>
        <taxon>Benincaseae</taxon>
        <taxon>Cucumis</taxon>
    </lineage>
</organism>
<dbReference type="Gene3D" id="3.10.20.370">
    <property type="match status" value="1"/>
</dbReference>
<reference evidence="10 11" key="1">
    <citation type="submission" date="2019-08" db="EMBL/GenBank/DDBJ databases">
        <title>Draft genome sequences of two oriental melons (Cucumis melo L. var makuwa).</title>
        <authorList>
            <person name="Kwon S.-Y."/>
        </authorList>
    </citation>
    <scope>NUCLEOTIDE SEQUENCE [LARGE SCALE GENOMIC DNA]</scope>
    <source>
        <strain evidence="11">cv. Chang Bougi</strain>
        <strain evidence="10">cv. SW 3</strain>
        <tissue evidence="8">Leaf</tissue>
    </source>
</reference>
<evidence type="ECO:0000259" key="7">
    <source>
        <dbReference type="Pfam" id="PF17917"/>
    </source>
</evidence>
<dbReference type="Proteomes" id="UP000321393">
    <property type="component" value="Unassembled WGS sequence"/>
</dbReference>
<keyword evidence="1" id="KW-0808">Transferase</keyword>
<dbReference type="AlphaFoldDB" id="A0A5A7V8R9"/>
<keyword evidence="4" id="KW-0255">Endonuclease</keyword>
<dbReference type="PANTHER" id="PTHR34072:SF57">
    <property type="entry name" value="RNA-DIRECTED DNA POLYMERASE"/>
    <property type="match status" value="1"/>
</dbReference>
<evidence type="ECO:0000313" key="8">
    <source>
        <dbReference type="EMBL" id="KAA0062295.1"/>
    </source>
</evidence>
<keyword evidence="5" id="KW-0378">Hydrolase</keyword>
<evidence type="ECO:0000256" key="5">
    <source>
        <dbReference type="ARBA" id="ARBA00022801"/>
    </source>
</evidence>
<dbReference type="SUPFAM" id="SSF56672">
    <property type="entry name" value="DNA/RNA polymerases"/>
    <property type="match status" value="1"/>
</dbReference>
<dbReference type="STRING" id="1194695.A0A5A7V8R9"/>
<dbReference type="GO" id="GO:0003964">
    <property type="term" value="F:RNA-directed DNA polymerase activity"/>
    <property type="evidence" value="ECO:0007669"/>
    <property type="project" value="UniProtKB-KW"/>
</dbReference>
<evidence type="ECO:0000313" key="11">
    <source>
        <dbReference type="Proteomes" id="UP000321947"/>
    </source>
</evidence>
<dbReference type="PANTHER" id="PTHR34072">
    <property type="entry name" value="ENZYMATIC POLYPROTEIN-RELATED"/>
    <property type="match status" value="1"/>
</dbReference>
<dbReference type="Pfam" id="PF17917">
    <property type="entry name" value="RT_RNaseH"/>
    <property type="match status" value="1"/>
</dbReference>
<dbReference type="EMBL" id="SSTD01003373">
    <property type="protein sequence ID" value="TYK26691.1"/>
    <property type="molecule type" value="Genomic_DNA"/>
</dbReference>
<gene>
    <name evidence="9" type="ORF">E5676_scaffold313G003510</name>
    <name evidence="8" type="ORF">E6C27_scaffold154G00380</name>
</gene>
<proteinExistence type="predicted"/>
<accession>A0A5A7V8R9</accession>
<dbReference type="InterPro" id="IPR043502">
    <property type="entry name" value="DNA/RNA_pol_sf"/>
</dbReference>
<evidence type="ECO:0000256" key="1">
    <source>
        <dbReference type="ARBA" id="ARBA00022679"/>
    </source>
</evidence>
<sequence>MSPDIQDFGRLIEFNAYPHYPDWLQPFELMCDASDVVIGAMLGQKNDKVIYPIYNMSKTLNEAQENYTTTEKELLAVVFAIEKYVSYIVGSKVTIHSDHFAIRYLMVKKDAQPQLIS</sequence>
<dbReference type="EMBL" id="SSTE01004583">
    <property type="protein sequence ID" value="KAA0062295.1"/>
    <property type="molecule type" value="Genomic_DNA"/>
</dbReference>
<evidence type="ECO:0000256" key="2">
    <source>
        <dbReference type="ARBA" id="ARBA00022695"/>
    </source>
</evidence>
<dbReference type="GO" id="GO:0004519">
    <property type="term" value="F:endonuclease activity"/>
    <property type="evidence" value="ECO:0007669"/>
    <property type="project" value="UniProtKB-KW"/>
</dbReference>
<comment type="caution">
    <text evidence="8">The sequence shown here is derived from an EMBL/GenBank/DDBJ whole genome shotgun (WGS) entry which is preliminary data.</text>
</comment>
<dbReference type="CDD" id="cd09274">
    <property type="entry name" value="RNase_HI_RT_Ty3"/>
    <property type="match status" value="1"/>
</dbReference>
<dbReference type="FunFam" id="3.10.20.370:FF:000001">
    <property type="entry name" value="Retrovirus-related Pol polyprotein from transposon 17.6-like protein"/>
    <property type="match status" value="1"/>
</dbReference>
<keyword evidence="6" id="KW-0695">RNA-directed DNA polymerase</keyword>
<protein>
    <recommendedName>
        <fullName evidence="7">Reverse transcriptase RNase H-like domain-containing protein</fullName>
    </recommendedName>
</protein>
<dbReference type="InterPro" id="IPR041373">
    <property type="entry name" value="RT_RNaseH"/>
</dbReference>
<dbReference type="OrthoDB" id="1717786at2759"/>
<dbReference type="GO" id="GO:0016787">
    <property type="term" value="F:hydrolase activity"/>
    <property type="evidence" value="ECO:0007669"/>
    <property type="project" value="UniProtKB-KW"/>
</dbReference>
<keyword evidence="2" id="KW-0548">Nucleotidyltransferase</keyword>